<keyword evidence="3" id="KW-1185">Reference proteome</keyword>
<comment type="caution">
    <text evidence="2">The sequence shown here is derived from an EMBL/GenBank/DDBJ whole genome shotgun (WGS) entry which is preliminary data.</text>
</comment>
<evidence type="ECO:0000313" key="3">
    <source>
        <dbReference type="Proteomes" id="UP000480854"/>
    </source>
</evidence>
<proteinExistence type="predicted"/>
<feature type="compositionally biased region" description="Low complexity" evidence="1">
    <location>
        <begin position="24"/>
        <end position="36"/>
    </location>
</feature>
<sequence length="82" mass="8475">MAVADTTFPATLTADPATLAAVSTVATTTPQPARSRNAGRARAAKRAERGMSSSFRNCGAGPLCPDARRRARDQMAALKAVS</sequence>
<dbReference type="AlphaFoldDB" id="A0A9W7TVK0"/>
<organism evidence="2 3">
    <name type="scientific">Roseomonas genomospecies 6</name>
    <dbReference type="NCBI Taxonomy" id="214106"/>
    <lineage>
        <taxon>Bacteria</taxon>
        <taxon>Pseudomonadati</taxon>
        <taxon>Pseudomonadota</taxon>
        <taxon>Alphaproteobacteria</taxon>
        <taxon>Acetobacterales</taxon>
        <taxon>Roseomonadaceae</taxon>
        <taxon>Roseomonas</taxon>
    </lineage>
</organism>
<protein>
    <submittedName>
        <fullName evidence="2">Uncharacterized protein</fullName>
    </submittedName>
</protein>
<reference evidence="2 3" key="1">
    <citation type="submission" date="2018-07" db="EMBL/GenBank/DDBJ databases">
        <title>Genome sequence of Azospirillum sp. ATCC 49961.</title>
        <authorList>
            <person name="Sant'Anna F.H."/>
            <person name="Baldani J.I."/>
            <person name="Zilli J.E."/>
            <person name="Reis V.M."/>
            <person name="Hartmann A."/>
            <person name="Cruz L."/>
            <person name="de Souza E.M."/>
            <person name="de Oliveira Pedrosa F."/>
            <person name="Passaglia L.M.P."/>
        </authorList>
    </citation>
    <scope>NUCLEOTIDE SEQUENCE [LARGE SCALE GENOMIC DNA]</scope>
    <source>
        <strain evidence="2 3">ATCC 49961</strain>
    </source>
</reference>
<accession>A0A9W7TVK0</accession>
<evidence type="ECO:0000313" key="2">
    <source>
        <dbReference type="EMBL" id="KAA0679064.1"/>
    </source>
</evidence>
<dbReference type="Proteomes" id="UP000480854">
    <property type="component" value="Unassembled WGS sequence"/>
</dbReference>
<feature type="region of interest" description="Disordered" evidence="1">
    <location>
        <begin position="24"/>
        <end position="56"/>
    </location>
</feature>
<name>A0A9W7TVK0_9PROT</name>
<dbReference type="EMBL" id="QOKW01000014">
    <property type="protein sequence ID" value="KAA0679064.1"/>
    <property type="molecule type" value="Genomic_DNA"/>
</dbReference>
<gene>
    <name evidence="2" type="ORF">DS843_18380</name>
</gene>
<evidence type="ECO:0000256" key="1">
    <source>
        <dbReference type="SAM" id="MobiDB-lite"/>
    </source>
</evidence>